<evidence type="ECO:0000313" key="8">
    <source>
        <dbReference type="EMBL" id="KAK2570348.1"/>
    </source>
</evidence>
<dbReference type="InterPro" id="IPR000742">
    <property type="entry name" value="EGF"/>
</dbReference>
<keyword evidence="9" id="KW-1185">Reference proteome</keyword>
<dbReference type="EMBL" id="JARQWQ010000008">
    <property type="protein sequence ID" value="KAK2570348.1"/>
    <property type="molecule type" value="Genomic_DNA"/>
</dbReference>
<dbReference type="SMART" id="SM00179">
    <property type="entry name" value="EGF_CA"/>
    <property type="match status" value="1"/>
</dbReference>
<name>A0AAD9VDB3_ACRCE</name>
<dbReference type="InterPro" id="IPR018097">
    <property type="entry name" value="EGF_Ca-bd_CS"/>
</dbReference>
<dbReference type="PROSITE" id="PS50026">
    <property type="entry name" value="EGF_3"/>
    <property type="match status" value="1"/>
</dbReference>
<dbReference type="Gene3D" id="2.10.25.10">
    <property type="entry name" value="Laminin"/>
    <property type="match status" value="1"/>
</dbReference>
<evidence type="ECO:0000256" key="5">
    <source>
        <dbReference type="PROSITE-ProRule" id="PRU00076"/>
    </source>
</evidence>
<evidence type="ECO:0000256" key="3">
    <source>
        <dbReference type="ARBA" id="ARBA00022737"/>
    </source>
</evidence>
<feature type="domain" description="EGF-like" evidence="7">
    <location>
        <begin position="152"/>
        <end position="194"/>
    </location>
</feature>
<evidence type="ECO:0000256" key="1">
    <source>
        <dbReference type="ARBA" id="ARBA00022536"/>
    </source>
</evidence>
<dbReference type="PROSITE" id="PS01187">
    <property type="entry name" value="EGF_CA"/>
    <property type="match status" value="1"/>
</dbReference>
<evidence type="ECO:0000259" key="7">
    <source>
        <dbReference type="PROSITE" id="PS50026"/>
    </source>
</evidence>
<comment type="caution">
    <text evidence="5">Lacks conserved residue(s) required for the propagation of feature annotation.</text>
</comment>
<keyword evidence="4" id="KW-1015">Disulfide bond</keyword>
<dbReference type="Pfam" id="PF00024">
    <property type="entry name" value="PAN_1"/>
    <property type="match status" value="1"/>
</dbReference>
<dbReference type="Gene3D" id="3.50.4.10">
    <property type="entry name" value="Hepatocyte Growth Factor"/>
    <property type="match status" value="1"/>
</dbReference>
<dbReference type="CDD" id="cd00054">
    <property type="entry name" value="EGF_CA"/>
    <property type="match status" value="1"/>
</dbReference>
<accession>A0AAD9VDB3</accession>
<proteinExistence type="predicted"/>
<comment type="caution">
    <text evidence="8">The sequence shown here is derived from an EMBL/GenBank/DDBJ whole genome shotgun (WGS) entry which is preliminary data.</text>
</comment>
<dbReference type="FunFam" id="2.10.25.10:FF:000038">
    <property type="entry name" value="Fibrillin 2"/>
    <property type="match status" value="1"/>
</dbReference>
<dbReference type="InterPro" id="IPR003609">
    <property type="entry name" value="Pan_app"/>
</dbReference>
<dbReference type="Pfam" id="PF23283">
    <property type="entry name" value="D8C_UMOD"/>
    <property type="match status" value="1"/>
</dbReference>
<dbReference type="PANTHER" id="PTHR36191:SF4">
    <property type="entry name" value="VWFD DOMAIN-CONTAINING PROTEIN"/>
    <property type="match status" value="1"/>
</dbReference>
<feature type="chain" id="PRO_5042130107" evidence="6">
    <location>
        <begin position="26"/>
        <end position="320"/>
    </location>
</feature>
<dbReference type="PANTHER" id="PTHR36191">
    <property type="entry name" value="ENDO/EXONUCLEASE/PHOSPHATASE DOMAIN-CONTAINING PROTEIN-RELATED"/>
    <property type="match status" value="1"/>
</dbReference>
<dbReference type="InterPro" id="IPR057774">
    <property type="entry name" value="D8C_UMOD/GP2/OIT3-like"/>
</dbReference>
<dbReference type="GO" id="GO:0005509">
    <property type="term" value="F:calcium ion binding"/>
    <property type="evidence" value="ECO:0007669"/>
    <property type="project" value="InterPro"/>
</dbReference>
<organism evidence="8 9">
    <name type="scientific">Acropora cervicornis</name>
    <name type="common">Staghorn coral</name>
    <dbReference type="NCBI Taxonomy" id="6130"/>
    <lineage>
        <taxon>Eukaryota</taxon>
        <taxon>Metazoa</taxon>
        <taxon>Cnidaria</taxon>
        <taxon>Anthozoa</taxon>
        <taxon>Hexacorallia</taxon>
        <taxon>Scleractinia</taxon>
        <taxon>Astrocoeniina</taxon>
        <taxon>Acroporidae</taxon>
        <taxon>Acropora</taxon>
    </lineage>
</organism>
<keyword evidence="1 5" id="KW-0245">EGF-like domain</keyword>
<reference evidence="8" key="2">
    <citation type="journal article" date="2023" name="Science">
        <title>Genomic signatures of disease resistance in endangered staghorn corals.</title>
        <authorList>
            <person name="Vollmer S.V."/>
            <person name="Selwyn J.D."/>
            <person name="Despard B.A."/>
            <person name="Roesel C.L."/>
        </authorList>
    </citation>
    <scope>NUCLEOTIDE SEQUENCE</scope>
    <source>
        <strain evidence="8">K2</strain>
    </source>
</reference>
<evidence type="ECO:0000256" key="4">
    <source>
        <dbReference type="ARBA" id="ARBA00023157"/>
    </source>
</evidence>
<dbReference type="AlphaFoldDB" id="A0AAD9VDB3"/>
<dbReference type="PROSITE" id="PS00010">
    <property type="entry name" value="ASX_HYDROXYL"/>
    <property type="match status" value="1"/>
</dbReference>
<dbReference type="PROSITE" id="PS01186">
    <property type="entry name" value="EGF_2"/>
    <property type="match status" value="1"/>
</dbReference>
<evidence type="ECO:0000256" key="6">
    <source>
        <dbReference type="SAM" id="SignalP"/>
    </source>
</evidence>
<keyword evidence="3" id="KW-0677">Repeat</keyword>
<dbReference type="InterPro" id="IPR024731">
    <property type="entry name" value="NELL2-like_EGF"/>
</dbReference>
<dbReference type="Pfam" id="PF12947">
    <property type="entry name" value="EGF_3"/>
    <property type="match status" value="1"/>
</dbReference>
<dbReference type="SUPFAM" id="SSF57196">
    <property type="entry name" value="EGF/Laminin"/>
    <property type="match status" value="1"/>
</dbReference>
<evidence type="ECO:0000313" key="9">
    <source>
        <dbReference type="Proteomes" id="UP001249851"/>
    </source>
</evidence>
<protein>
    <submittedName>
        <fullName evidence="8">Uromodulin</fullName>
    </submittedName>
</protein>
<keyword evidence="2 6" id="KW-0732">Signal</keyword>
<dbReference type="InterPro" id="IPR001881">
    <property type="entry name" value="EGF-like_Ca-bd_dom"/>
</dbReference>
<evidence type="ECO:0000256" key="2">
    <source>
        <dbReference type="ARBA" id="ARBA00022729"/>
    </source>
</evidence>
<sequence length="320" mass="36130">MARDWLSITWFTVVTYHVFVNLISAEHCGMASSENGKILQGHTFKSLETKSPLDCVLHCNAETRCQSINFEMLTGRCELNNRTKDARLEDFVAKEGHIYAKRWLRRVPLGSLFPKIERSEGAVMVSGKHWVYSSAAAGRVTLVDCDVDLIDDQDECQSELTHSCHSDATCQNTVGSYQCVCKDGFYGDGKTTCNALATGEGCSSYKWLTEANRHRDAVSSTVLCDRNFITKKAWYRFANESGNQMATTCVPMNKCYTHAPGWLNGSHPEVHEGIVTRRVCFHWSNKCCNWETNIRLRNCGPFYSYELTSTPTCQLRYCGE</sequence>
<gene>
    <name evidence="8" type="ORF">P5673_005142</name>
</gene>
<dbReference type="Proteomes" id="UP001249851">
    <property type="component" value="Unassembled WGS sequence"/>
</dbReference>
<reference evidence="8" key="1">
    <citation type="journal article" date="2023" name="G3 (Bethesda)">
        <title>Whole genome assembly and annotation of the endangered Caribbean coral Acropora cervicornis.</title>
        <authorList>
            <person name="Selwyn J.D."/>
            <person name="Vollmer S.V."/>
        </authorList>
    </citation>
    <scope>NUCLEOTIDE SEQUENCE</scope>
    <source>
        <strain evidence="8">K2</strain>
    </source>
</reference>
<dbReference type="SMART" id="SM00181">
    <property type="entry name" value="EGF"/>
    <property type="match status" value="1"/>
</dbReference>
<feature type="signal peptide" evidence="6">
    <location>
        <begin position="1"/>
        <end position="25"/>
    </location>
</feature>
<dbReference type="InterPro" id="IPR000152">
    <property type="entry name" value="EGF-type_Asp/Asn_hydroxyl_site"/>
</dbReference>